<evidence type="ECO:0000313" key="2">
    <source>
        <dbReference type="EMBL" id="KAF2667952.1"/>
    </source>
</evidence>
<dbReference type="EMBL" id="MU004237">
    <property type="protein sequence ID" value="KAF2667952.1"/>
    <property type="molecule type" value="Genomic_DNA"/>
</dbReference>
<dbReference type="AlphaFoldDB" id="A0A6A6U6Z7"/>
<proteinExistence type="predicted"/>
<reference evidence="2" key="1">
    <citation type="journal article" date="2020" name="Stud. Mycol.">
        <title>101 Dothideomycetes genomes: a test case for predicting lifestyles and emergence of pathogens.</title>
        <authorList>
            <person name="Haridas S."/>
            <person name="Albert R."/>
            <person name="Binder M."/>
            <person name="Bloem J."/>
            <person name="Labutti K."/>
            <person name="Salamov A."/>
            <person name="Andreopoulos B."/>
            <person name="Baker S."/>
            <person name="Barry K."/>
            <person name="Bills G."/>
            <person name="Bluhm B."/>
            <person name="Cannon C."/>
            <person name="Castanera R."/>
            <person name="Culley D."/>
            <person name="Daum C."/>
            <person name="Ezra D."/>
            <person name="Gonzalez J."/>
            <person name="Henrissat B."/>
            <person name="Kuo A."/>
            <person name="Liang C."/>
            <person name="Lipzen A."/>
            <person name="Lutzoni F."/>
            <person name="Magnuson J."/>
            <person name="Mondo S."/>
            <person name="Nolan M."/>
            <person name="Ohm R."/>
            <person name="Pangilinan J."/>
            <person name="Park H.-J."/>
            <person name="Ramirez L."/>
            <person name="Alfaro M."/>
            <person name="Sun H."/>
            <person name="Tritt A."/>
            <person name="Yoshinaga Y."/>
            <person name="Zwiers L.-H."/>
            <person name="Turgeon B."/>
            <person name="Goodwin S."/>
            <person name="Spatafora J."/>
            <person name="Crous P."/>
            <person name="Grigoriev I."/>
        </authorList>
    </citation>
    <scope>NUCLEOTIDE SEQUENCE</scope>
    <source>
        <strain evidence="2">CBS 115976</strain>
    </source>
</reference>
<keyword evidence="1" id="KW-0812">Transmembrane</keyword>
<sequence>MYHYMRKPYPLFPFSLLVISALYGATIIYFVCLWNNSERWSVWLAPVMVEGKRRARGGQ</sequence>
<dbReference type="Proteomes" id="UP000799302">
    <property type="component" value="Unassembled WGS sequence"/>
</dbReference>
<gene>
    <name evidence="2" type="ORF">BT63DRAFT_426801</name>
</gene>
<organism evidence="2 3">
    <name type="scientific">Microthyrium microscopicum</name>
    <dbReference type="NCBI Taxonomy" id="703497"/>
    <lineage>
        <taxon>Eukaryota</taxon>
        <taxon>Fungi</taxon>
        <taxon>Dikarya</taxon>
        <taxon>Ascomycota</taxon>
        <taxon>Pezizomycotina</taxon>
        <taxon>Dothideomycetes</taxon>
        <taxon>Dothideomycetes incertae sedis</taxon>
        <taxon>Microthyriales</taxon>
        <taxon>Microthyriaceae</taxon>
        <taxon>Microthyrium</taxon>
    </lineage>
</organism>
<name>A0A6A6U6Z7_9PEZI</name>
<accession>A0A6A6U6Z7</accession>
<protein>
    <submittedName>
        <fullName evidence="2">Uncharacterized protein</fullName>
    </submittedName>
</protein>
<keyword evidence="1" id="KW-1133">Transmembrane helix</keyword>
<keyword evidence="1" id="KW-0472">Membrane</keyword>
<evidence type="ECO:0000256" key="1">
    <source>
        <dbReference type="SAM" id="Phobius"/>
    </source>
</evidence>
<evidence type="ECO:0000313" key="3">
    <source>
        <dbReference type="Proteomes" id="UP000799302"/>
    </source>
</evidence>
<feature type="transmembrane region" description="Helical" evidence="1">
    <location>
        <begin position="12"/>
        <end position="34"/>
    </location>
</feature>
<keyword evidence="3" id="KW-1185">Reference proteome</keyword>